<accession>A0A0G1KS35</accession>
<dbReference type="EMBL" id="LCJW01000013">
    <property type="protein sequence ID" value="KKT86300.1"/>
    <property type="molecule type" value="Genomic_DNA"/>
</dbReference>
<dbReference type="AlphaFoldDB" id="A0A0G1KS35"/>
<sequence length="205" mass="23060">MIPSKTKHQTIIYILPEAKMKLDAYVGLAKGEISGLGKVIRLKKGTLLIQDLFIFDQKCTPSETVLDSSAVADFMTDMISAGEDPSCVRLWWHSHADMKVFWSTTDDATIFGFNNEWMLSLVTNFFGDYLCRVDSFQPMQMTAYDVPLQVFLEMEAKTLEILGKEVETKVKHTVPKTKTYAGGNNNGHVPTDGVDIFEVVEYSED</sequence>
<protein>
    <recommendedName>
        <fullName evidence="3">JAB domain-containing protein</fullName>
    </recommendedName>
</protein>
<reference evidence="1 2" key="1">
    <citation type="journal article" date="2015" name="Nature">
        <title>rRNA introns, odd ribosomes, and small enigmatic genomes across a large radiation of phyla.</title>
        <authorList>
            <person name="Brown C.T."/>
            <person name="Hug L.A."/>
            <person name="Thomas B.C."/>
            <person name="Sharon I."/>
            <person name="Castelle C.J."/>
            <person name="Singh A."/>
            <person name="Wilkins M.J."/>
            <person name="Williams K.H."/>
            <person name="Banfield J.F."/>
        </authorList>
    </citation>
    <scope>NUCLEOTIDE SEQUENCE [LARGE SCALE GENOMIC DNA]</scope>
</reference>
<proteinExistence type="predicted"/>
<evidence type="ECO:0000313" key="2">
    <source>
        <dbReference type="Proteomes" id="UP000034797"/>
    </source>
</evidence>
<evidence type="ECO:0000313" key="1">
    <source>
        <dbReference type="EMBL" id="KKT86300.1"/>
    </source>
</evidence>
<name>A0A0G1KS35_9BACT</name>
<gene>
    <name evidence="1" type="ORF">UW84_C0013G0024</name>
</gene>
<dbReference type="Proteomes" id="UP000034797">
    <property type="component" value="Unassembled WGS sequence"/>
</dbReference>
<dbReference type="Gene3D" id="3.40.140.10">
    <property type="entry name" value="Cytidine Deaminase, domain 2"/>
    <property type="match status" value="1"/>
</dbReference>
<evidence type="ECO:0008006" key="3">
    <source>
        <dbReference type="Google" id="ProtNLM"/>
    </source>
</evidence>
<organism evidence="1 2">
    <name type="scientific">Candidatus Collierbacteria bacterium GW2011_GWA2_44_99</name>
    <dbReference type="NCBI Taxonomy" id="1618380"/>
    <lineage>
        <taxon>Bacteria</taxon>
        <taxon>Candidatus Collieribacteriota</taxon>
    </lineage>
</organism>
<comment type="caution">
    <text evidence="1">The sequence shown here is derived from an EMBL/GenBank/DDBJ whole genome shotgun (WGS) entry which is preliminary data.</text>
</comment>